<feature type="region of interest" description="Disordered" evidence="1">
    <location>
        <begin position="190"/>
        <end position="220"/>
    </location>
</feature>
<dbReference type="PROSITE" id="PS51257">
    <property type="entry name" value="PROKAR_LIPOPROTEIN"/>
    <property type="match status" value="1"/>
</dbReference>
<protein>
    <recommendedName>
        <fullName evidence="5">Lipoprotein</fullName>
    </recommendedName>
</protein>
<evidence type="ECO:0000256" key="2">
    <source>
        <dbReference type="SAM" id="SignalP"/>
    </source>
</evidence>
<keyword evidence="2" id="KW-0732">Signal</keyword>
<dbReference type="RefSeq" id="WP_129621290.1">
    <property type="nucleotide sequence ID" value="NZ_LR214972.1"/>
</dbReference>
<dbReference type="Proteomes" id="UP000289952">
    <property type="component" value="Chromosome"/>
</dbReference>
<reference evidence="3 4" key="1">
    <citation type="submission" date="2019-01" db="EMBL/GenBank/DDBJ databases">
        <authorList>
            <consortium name="Pathogen Informatics"/>
        </authorList>
    </citation>
    <scope>NUCLEOTIDE SEQUENCE [LARGE SCALE GENOMIC DNA]</scope>
    <source>
        <strain evidence="3 4">NCTC10118</strain>
    </source>
</reference>
<feature type="compositionally biased region" description="Low complexity" evidence="1">
    <location>
        <begin position="530"/>
        <end position="542"/>
    </location>
</feature>
<dbReference type="EMBL" id="LR214972">
    <property type="protein sequence ID" value="VEU63089.1"/>
    <property type="molecule type" value="Genomic_DNA"/>
</dbReference>
<keyword evidence="4" id="KW-1185">Reference proteome</keyword>
<dbReference type="AlphaFoldDB" id="A0A449ADN9"/>
<name>A0A449ADN9_9BACT</name>
<feature type="compositionally biased region" description="Polar residues" evidence="1">
    <location>
        <begin position="430"/>
        <end position="447"/>
    </location>
</feature>
<sequence length="1019" mass="113441">MKLRKFTLITTNILTITTLGAVSCTSQQKPKDPEPTPQPDPNVTAANSFKTTHSEVLNKTISNITLPDEAKVTAALNAYNSLQQAVKNNLTSQKTLLDNLNAKILELKQAQNKPAPAPAPDQTEAAANNFKNTHATVLAKTIDTLALEDETNVNNALNAFNNLEQNVKDKLTSEKTLLNQLVAKIADLKEQTQNNQGTGEAEQPQRNTGPNFGGTDQFGGDPANPVTLNLFEFSEADDLGARFDKLLKEYLAKDAQKNDQRLKQMQIYGPNNETNQQVYLSIQGSGGKPETALLKLKETFEVAKLEGTAVNNNKKRFIAEFNTETRVLKIKYKYDNKEYYDSLTIPAAKPAAPSQDTQNNQETQVPKGTTPSNDSTNQQGSSSQPGTTTTPSTEQPKEEENKSTEPQNPDANNTQNNGGTSGGNTDGNTQVTQNKENTQSDANAESGSSSKTSDSSQTQTTTSPDNSTSNNKDQTSSNPSSDTQQTNQQQEVESNRSRSGSVKNPEGQSTQTENAESEKAQNTVQNSEVTNSQTNSQQPTTNEVTQNESKKVESSWSADANKSDPKAEANYYKFQDQLRELYKDTLLSSQHFETLKLQNVLPLRNFMAAILGINNINTLKGSDNTSEWKINSNLVKEGASGYDNEKDNGELSLRKLESHFLGVDGDKSDNDKNTYIEKLKTALLNDINKTESSTTEGMEKIKKEIQDKVRSFVNTYRKDGTLEEEKLKKYVDDYLNTYLNVAKVRAIFSILYTINNNSNSTWNVNFDEIFEKIFAYKGETKISGQNDKKFKDNFWTNNTNTEPANEANYYKVENHQKMLDRLYKHLTDNFVKLSDTNAKDILPLRNTVAALLSISDVTTLKGKENSNTEDKDWLVAKELLKENVDSASNPSYASLKHDNSEALHIRKIEKEIFGVHGDEYSKDTNKTFVKDLAVKLNTEGHENTQLTQTYTDIKTKAKNFVDNYAKTEAKISDEDIEKITKLYFNTYLNKARIVQWSLTFLKDQANLDKDTQESGAQSA</sequence>
<feature type="region of interest" description="Disordered" evidence="1">
    <location>
        <begin position="25"/>
        <end position="46"/>
    </location>
</feature>
<evidence type="ECO:0000256" key="1">
    <source>
        <dbReference type="SAM" id="MobiDB-lite"/>
    </source>
</evidence>
<evidence type="ECO:0008006" key="5">
    <source>
        <dbReference type="Google" id="ProtNLM"/>
    </source>
</evidence>
<feature type="compositionally biased region" description="Polar residues" evidence="1">
    <location>
        <begin position="191"/>
        <end position="210"/>
    </location>
</feature>
<feature type="signal peptide" evidence="2">
    <location>
        <begin position="1"/>
        <end position="21"/>
    </location>
</feature>
<gene>
    <name evidence="3" type="ORF">NCTC10118_00287</name>
</gene>
<evidence type="ECO:0000313" key="4">
    <source>
        <dbReference type="Proteomes" id="UP000289952"/>
    </source>
</evidence>
<feature type="chain" id="PRO_5019249633" description="Lipoprotein" evidence="2">
    <location>
        <begin position="22"/>
        <end position="1019"/>
    </location>
</feature>
<feature type="compositionally biased region" description="Low complexity" evidence="1">
    <location>
        <begin position="448"/>
        <end position="473"/>
    </location>
</feature>
<accession>A0A449ADN9</accession>
<feature type="region of interest" description="Disordered" evidence="1">
    <location>
        <begin position="349"/>
        <end position="565"/>
    </location>
</feature>
<feature type="compositionally biased region" description="Polar residues" evidence="1">
    <location>
        <begin position="354"/>
        <end position="377"/>
    </location>
</feature>
<feature type="compositionally biased region" description="Low complexity" evidence="1">
    <location>
        <begin position="378"/>
        <end position="394"/>
    </location>
</feature>
<feature type="compositionally biased region" description="Polar residues" evidence="1">
    <location>
        <begin position="474"/>
        <end position="529"/>
    </location>
</feature>
<organism evidence="3 4">
    <name type="scientific">Mycoplasmopsis bovirhinis</name>
    <dbReference type="NCBI Taxonomy" id="29553"/>
    <lineage>
        <taxon>Bacteria</taxon>
        <taxon>Bacillati</taxon>
        <taxon>Mycoplasmatota</taxon>
        <taxon>Mycoplasmoidales</taxon>
        <taxon>Metamycoplasmataceae</taxon>
        <taxon>Mycoplasmopsis</taxon>
    </lineage>
</organism>
<evidence type="ECO:0000313" key="3">
    <source>
        <dbReference type="EMBL" id="VEU63089.1"/>
    </source>
</evidence>
<proteinExistence type="predicted"/>